<keyword evidence="3" id="KW-1185">Reference proteome</keyword>
<dbReference type="Proteomes" id="UP001139648">
    <property type="component" value="Unassembled WGS sequence"/>
</dbReference>
<name>A0A9X2GN66_9ACTN</name>
<feature type="compositionally biased region" description="Basic residues" evidence="1">
    <location>
        <begin position="33"/>
        <end position="47"/>
    </location>
</feature>
<organism evidence="2 3">
    <name type="scientific">Nonomuraea thailandensis</name>
    <dbReference type="NCBI Taxonomy" id="1188745"/>
    <lineage>
        <taxon>Bacteria</taxon>
        <taxon>Bacillati</taxon>
        <taxon>Actinomycetota</taxon>
        <taxon>Actinomycetes</taxon>
        <taxon>Streptosporangiales</taxon>
        <taxon>Streptosporangiaceae</taxon>
        <taxon>Nonomuraea</taxon>
    </lineage>
</organism>
<evidence type="ECO:0000313" key="3">
    <source>
        <dbReference type="Proteomes" id="UP001139648"/>
    </source>
</evidence>
<dbReference type="AlphaFoldDB" id="A0A9X2GN66"/>
<dbReference type="RefSeq" id="WP_253748685.1">
    <property type="nucleotide sequence ID" value="NZ_BAABKA010000108.1"/>
</dbReference>
<feature type="region of interest" description="Disordered" evidence="1">
    <location>
        <begin position="18"/>
        <end position="47"/>
    </location>
</feature>
<gene>
    <name evidence="2" type="ORF">HD597_007624</name>
</gene>
<evidence type="ECO:0000256" key="1">
    <source>
        <dbReference type="SAM" id="MobiDB-lite"/>
    </source>
</evidence>
<protein>
    <submittedName>
        <fullName evidence="2">Uncharacterized protein</fullName>
    </submittedName>
</protein>
<proteinExistence type="predicted"/>
<reference evidence="2" key="1">
    <citation type="submission" date="2022-06" db="EMBL/GenBank/DDBJ databases">
        <title>Sequencing the genomes of 1000 actinobacteria strains.</title>
        <authorList>
            <person name="Klenk H.-P."/>
        </authorList>
    </citation>
    <scope>NUCLEOTIDE SEQUENCE</scope>
    <source>
        <strain evidence="2">DSM 46694</strain>
    </source>
</reference>
<comment type="caution">
    <text evidence="2">The sequence shown here is derived from an EMBL/GenBank/DDBJ whole genome shotgun (WGS) entry which is preliminary data.</text>
</comment>
<accession>A0A9X2GN66</accession>
<dbReference type="EMBL" id="JAMZEB010000002">
    <property type="protein sequence ID" value="MCP2360604.1"/>
    <property type="molecule type" value="Genomic_DNA"/>
</dbReference>
<evidence type="ECO:0000313" key="2">
    <source>
        <dbReference type="EMBL" id="MCP2360604.1"/>
    </source>
</evidence>
<sequence>MDALLVALAGYWTRTAAVPGPPHAPHLRERRERSRRATLGRLRSRWG</sequence>